<dbReference type="InterPro" id="IPR023214">
    <property type="entry name" value="HAD_sf"/>
</dbReference>
<dbReference type="Gene3D" id="3.40.630.30">
    <property type="match status" value="1"/>
</dbReference>
<accession>A0A368HG12</accession>
<evidence type="ECO:0000259" key="1">
    <source>
        <dbReference type="PROSITE" id="PS51186"/>
    </source>
</evidence>
<evidence type="ECO:0000313" key="2">
    <source>
        <dbReference type="EMBL" id="RCN56192.1"/>
    </source>
</evidence>
<sequence>MIPRANKSIGQTDPRAAVAAIRAAGWPNAQMPRLRELLRGAADAVMQVKLGKLCRTINREHYLAEGGSEIKIAVTGNFSCQAIDDLLRTRLLGRGLLPAIHMCDYNQYSYDLLDQGSALYRFQPDLTLCLLDEHCVLDEMPDEWHPGQFSQALVVKLAQLTDLAERYGQHGSGLLVFNTIALSGDTLRQRLDYRGRARISRAWAEFNAGLCALAERLAHVFILDTHVLLADGVALRNARLSFYAKLHLGDELLAAIATEVADLAMARAGKARKCLVLDLDNTLWGGVLGDDGIDGIELSNSAAGEAFVAFQRVIRRLATQGVLLVVSSKNDDANVRRLLAERTDMVLKEDDFAAIYVGWEPKSAALAEIAGSLNIDSDSLVFVDDSAFERAEVGAAHPDVEILALGEEPAEHVGVLLRAHAFEQLELNHEDYLRRTRYKTEAKRQDLLKNSGSADDFLRGLALTLRLFPPGEGDLPRVSQLTLRTNQFNLTTQRMTEPEVRRYLDQPGHGIVAMHCEDRFGDQGLIGCVFYRVHDDVLHIDNFLLSCRVFSRAIETAALLHLLGWAKRLGCSEASAWFVLTAKNGNFATFYDRHGFEVVQEGDTTSYRHALDRIGLLPDHLRIVATYQEQYTCLTN</sequence>
<dbReference type="InterPro" id="IPR000182">
    <property type="entry name" value="GNAT_dom"/>
</dbReference>
<dbReference type="InterPro" id="IPR016181">
    <property type="entry name" value="Acyl_CoA_acyltransferase"/>
</dbReference>
<keyword evidence="3" id="KW-1185">Reference proteome</keyword>
<dbReference type="NCBIfam" id="TIGR01681">
    <property type="entry name" value="HAD-SF-IIIC"/>
    <property type="match status" value="1"/>
</dbReference>
<dbReference type="EMBL" id="PSYR01000002">
    <property type="protein sequence ID" value="RCN56192.1"/>
    <property type="molecule type" value="Genomic_DNA"/>
</dbReference>
<name>A0A368HG12_9GAMM</name>
<dbReference type="InterPro" id="IPR036412">
    <property type="entry name" value="HAD-like_sf"/>
</dbReference>
<gene>
    <name evidence="2" type="ORF">C4900_10070</name>
</gene>
<dbReference type="AlphaFoldDB" id="A0A368HG12"/>
<dbReference type="NCBIfam" id="TIGR01686">
    <property type="entry name" value="FkbH"/>
    <property type="match status" value="1"/>
</dbReference>
<comment type="caution">
    <text evidence="2">The sequence shown here is derived from an EMBL/GenBank/DDBJ whole genome shotgun (WGS) entry which is preliminary data.</text>
</comment>
<proteinExistence type="predicted"/>
<dbReference type="Proteomes" id="UP000253250">
    <property type="component" value="Unassembled WGS sequence"/>
</dbReference>
<dbReference type="OrthoDB" id="323926at2"/>
<reference evidence="2 3" key="1">
    <citation type="submission" date="2018-02" db="EMBL/GenBank/DDBJ databases">
        <title>Insights into the biology of acidophilic members of the Acidiferrobacteraceae family derived from comparative genomic analyses.</title>
        <authorList>
            <person name="Issotta F."/>
            <person name="Thyssen C."/>
            <person name="Mena C."/>
            <person name="Moya A."/>
            <person name="Bellenberg S."/>
            <person name="Sproer C."/>
            <person name="Covarrubias P.C."/>
            <person name="Sand W."/>
            <person name="Quatrini R."/>
            <person name="Vera M."/>
        </authorList>
    </citation>
    <scope>NUCLEOTIDE SEQUENCE [LARGE SCALE GENOMIC DNA]</scope>
    <source>
        <strain evidence="3">m-1</strain>
    </source>
</reference>
<dbReference type="SUPFAM" id="SSF56784">
    <property type="entry name" value="HAD-like"/>
    <property type="match status" value="1"/>
</dbReference>
<dbReference type="InterPro" id="IPR036514">
    <property type="entry name" value="SGNH_hydro_sf"/>
</dbReference>
<dbReference type="RefSeq" id="WP_114283024.1">
    <property type="nucleotide sequence ID" value="NZ_PSYR01000002.1"/>
</dbReference>
<dbReference type="Gene3D" id="3.40.50.1110">
    <property type="entry name" value="SGNH hydrolase"/>
    <property type="match status" value="1"/>
</dbReference>
<dbReference type="GO" id="GO:0016788">
    <property type="term" value="F:hydrolase activity, acting on ester bonds"/>
    <property type="evidence" value="ECO:0007669"/>
    <property type="project" value="UniProtKB-ARBA"/>
</dbReference>
<dbReference type="GO" id="GO:0016747">
    <property type="term" value="F:acyltransferase activity, transferring groups other than amino-acyl groups"/>
    <property type="evidence" value="ECO:0007669"/>
    <property type="project" value="InterPro"/>
</dbReference>
<dbReference type="PROSITE" id="PS51186">
    <property type="entry name" value="GNAT"/>
    <property type="match status" value="1"/>
</dbReference>
<dbReference type="Gene3D" id="3.40.50.1000">
    <property type="entry name" value="HAD superfamily/HAD-like"/>
    <property type="match status" value="1"/>
</dbReference>
<evidence type="ECO:0000313" key="3">
    <source>
        <dbReference type="Proteomes" id="UP000253250"/>
    </source>
</evidence>
<organism evidence="2 3">
    <name type="scientific">Acidiferrobacter thiooxydans</name>
    <dbReference type="NCBI Taxonomy" id="163359"/>
    <lineage>
        <taxon>Bacteria</taxon>
        <taxon>Pseudomonadati</taxon>
        <taxon>Pseudomonadota</taxon>
        <taxon>Gammaproteobacteria</taxon>
        <taxon>Acidiferrobacterales</taxon>
        <taxon>Acidiferrobacteraceae</taxon>
        <taxon>Acidiferrobacter</taxon>
    </lineage>
</organism>
<protein>
    <recommendedName>
        <fullName evidence="1">N-acetyltransferase domain-containing protein</fullName>
    </recommendedName>
</protein>
<feature type="domain" description="N-acetyltransferase" evidence="1">
    <location>
        <begin position="463"/>
        <end position="614"/>
    </location>
</feature>
<dbReference type="InterPro" id="IPR010037">
    <property type="entry name" value="FkbH_domain"/>
</dbReference>
<dbReference type="InterPro" id="IPR010033">
    <property type="entry name" value="HAD_SF_ppase_IIIC"/>
</dbReference>
<dbReference type="SUPFAM" id="SSF55729">
    <property type="entry name" value="Acyl-CoA N-acyltransferases (Nat)"/>
    <property type="match status" value="1"/>
</dbReference>